<evidence type="ECO:0000313" key="1">
    <source>
        <dbReference type="EMBL" id="CAB4942076.1"/>
    </source>
</evidence>
<dbReference type="EMBL" id="CAFBNL010000004">
    <property type="protein sequence ID" value="CAB4942076.1"/>
    <property type="molecule type" value="Genomic_DNA"/>
</dbReference>
<proteinExistence type="predicted"/>
<gene>
    <name evidence="1" type="ORF">UFOPK3789_00149</name>
</gene>
<organism evidence="1">
    <name type="scientific">freshwater metagenome</name>
    <dbReference type="NCBI Taxonomy" id="449393"/>
    <lineage>
        <taxon>unclassified sequences</taxon>
        <taxon>metagenomes</taxon>
        <taxon>ecological metagenomes</taxon>
    </lineage>
</organism>
<name>A0A6J7JFS1_9ZZZZ</name>
<sequence>MTLPPPGIGYKDEGQRNAILASAVAVELNARNSRIQSFGPFYKVIESGVIGRRVISVDQWGQVLRFRP</sequence>
<accession>A0A6J7JFS1</accession>
<dbReference type="AlphaFoldDB" id="A0A6J7JFS1"/>
<reference evidence="1" key="1">
    <citation type="submission" date="2020-05" db="EMBL/GenBank/DDBJ databases">
        <authorList>
            <person name="Chiriac C."/>
            <person name="Salcher M."/>
            <person name="Ghai R."/>
            <person name="Kavagutti S V."/>
        </authorList>
    </citation>
    <scope>NUCLEOTIDE SEQUENCE</scope>
</reference>
<protein>
    <submittedName>
        <fullName evidence="1">Unannotated protein</fullName>
    </submittedName>
</protein>